<keyword evidence="1" id="KW-0472">Membrane</keyword>
<dbReference type="RefSeq" id="WP_379804675.1">
    <property type="nucleotide sequence ID" value="NZ_JBHUOL010000007.1"/>
</dbReference>
<comment type="caution">
    <text evidence="2">The sequence shown here is derived from an EMBL/GenBank/DDBJ whole genome shotgun (WGS) entry which is preliminary data.</text>
</comment>
<reference evidence="3" key="1">
    <citation type="journal article" date="2019" name="Int. J. Syst. Evol. Microbiol.">
        <title>The Global Catalogue of Microorganisms (GCM) 10K type strain sequencing project: providing services to taxonomists for standard genome sequencing and annotation.</title>
        <authorList>
            <consortium name="The Broad Institute Genomics Platform"/>
            <consortium name="The Broad Institute Genome Sequencing Center for Infectious Disease"/>
            <person name="Wu L."/>
            <person name="Ma J."/>
        </authorList>
    </citation>
    <scope>NUCLEOTIDE SEQUENCE [LARGE SCALE GENOMIC DNA]</scope>
    <source>
        <strain evidence="3">KCTC 52644</strain>
    </source>
</reference>
<dbReference type="Proteomes" id="UP001597549">
    <property type="component" value="Unassembled WGS sequence"/>
</dbReference>
<accession>A0ABW5Z4X9</accession>
<feature type="transmembrane region" description="Helical" evidence="1">
    <location>
        <begin position="12"/>
        <end position="33"/>
    </location>
</feature>
<sequence>MTEKIKKVWKDPVGSKLISAGIIGLLSIIYFSLKSLYNDKSFIENLKGFVNYQISILHLIFILLGILIVWIIWIVIKKNRRPKSAEYTESHKVLDFELFDRIKTDLLPPNGTIAFLRHNNFAGFAFRIDNLDDIYKFEYEFTKPDFEFIEPEMENILRELKKHTAEFTSLIGLNTWSTSNKNINANTVPPEWEIEQPEKFRDIVNKIHTETRGICSNYDKLIKAGRRKLTE</sequence>
<keyword evidence="1" id="KW-1133">Transmembrane helix</keyword>
<organism evidence="2 3">
    <name type="scientific">Flavobacterium ardleyense</name>
    <dbReference type="NCBI Taxonomy" id="2038737"/>
    <lineage>
        <taxon>Bacteria</taxon>
        <taxon>Pseudomonadati</taxon>
        <taxon>Bacteroidota</taxon>
        <taxon>Flavobacteriia</taxon>
        <taxon>Flavobacteriales</taxon>
        <taxon>Flavobacteriaceae</taxon>
        <taxon>Flavobacterium</taxon>
    </lineage>
</organism>
<evidence type="ECO:0000256" key="1">
    <source>
        <dbReference type="SAM" id="Phobius"/>
    </source>
</evidence>
<proteinExistence type="predicted"/>
<keyword evidence="1" id="KW-0812">Transmembrane</keyword>
<name>A0ABW5Z4X9_9FLAO</name>
<dbReference type="EMBL" id="JBHUOL010000007">
    <property type="protein sequence ID" value="MFD2907874.1"/>
    <property type="molecule type" value="Genomic_DNA"/>
</dbReference>
<evidence type="ECO:0000313" key="3">
    <source>
        <dbReference type="Proteomes" id="UP001597549"/>
    </source>
</evidence>
<keyword evidence="3" id="KW-1185">Reference proteome</keyword>
<gene>
    <name evidence="2" type="ORF">ACFSX9_03905</name>
</gene>
<evidence type="ECO:0000313" key="2">
    <source>
        <dbReference type="EMBL" id="MFD2907874.1"/>
    </source>
</evidence>
<feature type="transmembrane region" description="Helical" evidence="1">
    <location>
        <begin position="53"/>
        <end position="76"/>
    </location>
</feature>
<protein>
    <submittedName>
        <fullName evidence="2">Uncharacterized protein</fullName>
    </submittedName>
</protein>